<dbReference type="AlphaFoldDB" id="A0AAN9XVD8"/>
<reference evidence="2 3" key="1">
    <citation type="submission" date="2024-01" db="EMBL/GenBank/DDBJ databases">
        <title>The genomes of 5 underutilized Papilionoideae crops provide insights into root nodulation and disease resistanc.</title>
        <authorList>
            <person name="Jiang F."/>
        </authorList>
    </citation>
    <scope>NUCLEOTIDE SEQUENCE [LARGE SCALE GENOMIC DNA]</scope>
    <source>
        <strain evidence="2">DUOXIRENSHENG_FW03</strain>
        <tissue evidence="2">Leaves</tissue>
    </source>
</reference>
<dbReference type="EMBL" id="JAYMYS010000001">
    <property type="protein sequence ID" value="KAK7411406.1"/>
    <property type="molecule type" value="Genomic_DNA"/>
</dbReference>
<evidence type="ECO:0000313" key="2">
    <source>
        <dbReference type="EMBL" id="KAK7411406.1"/>
    </source>
</evidence>
<organism evidence="2 3">
    <name type="scientific">Psophocarpus tetragonolobus</name>
    <name type="common">Winged bean</name>
    <name type="synonym">Dolichos tetragonolobus</name>
    <dbReference type="NCBI Taxonomy" id="3891"/>
    <lineage>
        <taxon>Eukaryota</taxon>
        <taxon>Viridiplantae</taxon>
        <taxon>Streptophyta</taxon>
        <taxon>Embryophyta</taxon>
        <taxon>Tracheophyta</taxon>
        <taxon>Spermatophyta</taxon>
        <taxon>Magnoliopsida</taxon>
        <taxon>eudicotyledons</taxon>
        <taxon>Gunneridae</taxon>
        <taxon>Pentapetalae</taxon>
        <taxon>rosids</taxon>
        <taxon>fabids</taxon>
        <taxon>Fabales</taxon>
        <taxon>Fabaceae</taxon>
        <taxon>Papilionoideae</taxon>
        <taxon>50 kb inversion clade</taxon>
        <taxon>NPAAA clade</taxon>
        <taxon>indigoferoid/millettioid clade</taxon>
        <taxon>Phaseoleae</taxon>
        <taxon>Psophocarpus</taxon>
    </lineage>
</organism>
<comment type="caution">
    <text evidence="2">The sequence shown here is derived from an EMBL/GenBank/DDBJ whole genome shotgun (WGS) entry which is preliminary data.</text>
</comment>
<feature type="region of interest" description="Disordered" evidence="1">
    <location>
        <begin position="223"/>
        <end position="248"/>
    </location>
</feature>
<protein>
    <submittedName>
        <fullName evidence="2">Uncharacterized protein</fullName>
    </submittedName>
</protein>
<proteinExistence type="predicted"/>
<name>A0AAN9XVD8_PSOTE</name>
<gene>
    <name evidence="2" type="ORF">VNO78_02839</name>
</gene>
<keyword evidence="3" id="KW-1185">Reference proteome</keyword>
<sequence length="248" mass="28832">MGIRSSFRTSVVRLIEWDAREGQDGVSNRGMRSPGDRTDVLDPSRLVPQLLNEKRLNTCLLLEKLSEILLNHIQNLEFFPVFFRRFRIRENLRRLIIILDFKLLLRNRQSKRVPCTEPFYLSSNQTSDNGMGRRLSYLSCGENLFHPIGNRAFCKEKAKQIYLEKDRQQGPKAHSQYEIRPLRQDFLSHSISLMRLSNSGTPSYSLSTESLFLGNRIHNLSKQNESEKATKGLPNQLLPSHSKRHMYS</sequence>
<dbReference type="Proteomes" id="UP001386955">
    <property type="component" value="Unassembled WGS sequence"/>
</dbReference>
<evidence type="ECO:0000313" key="3">
    <source>
        <dbReference type="Proteomes" id="UP001386955"/>
    </source>
</evidence>
<evidence type="ECO:0000256" key="1">
    <source>
        <dbReference type="SAM" id="MobiDB-lite"/>
    </source>
</evidence>
<accession>A0AAN9XVD8</accession>